<dbReference type="GO" id="GO:0008653">
    <property type="term" value="P:lipopolysaccharide metabolic process"/>
    <property type="evidence" value="ECO:0007669"/>
    <property type="project" value="InterPro"/>
</dbReference>
<evidence type="ECO:0000259" key="3">
    <source>
        <dbReference type="Pfam" id="PF18073"/>
    </source>
</evidence>
<keyword evidence="2" id="KW-0677">Repeat</keyword>
<dbReference type="GO" id="GO:0009898">
    <property type="term" value="C:cytoplasmic side of plasma membrane"/>
    <property type="evidence" value="ECO:0007669"/>
    <property type="project" value="UniProtKB-UniRule"/>
</dbReference>
<evidence type="ECO:0000313" key="4">
    <source>
        <dbReference type="EMBL" id="BET44895.1"/>
    </source>
</evidence>
<dbReference type="NCBIfam" id="NF008757">
    <property type="entry name" value="PRK11788.1-5"/>
    <property type="match status" value="1"/>
</dbReference>
<feature type="binding site" evidence="2">
    <location>
        <position position="358"/>
    </location>
    <ligand>
        <name>Fe cation</name>
        <dbReference type="ChEBI" id="CHEBI:24875"/>
    </ligand>
</feature>
<dbReference type="NCBIfam" id="NF008753">
    <property type="entry name" value="PRK11788.1-1"/>
    <property type="match status" value="1"/>
</dbReference>
<feature type="binding site" evidence="2">
    <location>
        <position position="375"/>
    </location>
    <ligand>
        <name>Fe cation</name>
        <dbReference type="ChEBI" id="CHEBI:24875"/>
    </ligand>
</feature>
<organism evidence="4">
    <name type="scientific">Candidatus Aschnera chinzeii</name>
    <dbReference type="NCBI Taxonomy" id="1485666"/>
    <lineage>
        <taxon>Bacteria</taxon>
        <taxon>Pseudomonadati</taxon>
        <taxon>Pseudomonadota</taxon>
        <taxon>Gammaproteobacteria</taxon>
        <taxon>Enterobacterales</taxon>
        <taxon>Enterobacteriaceae</taxon>
        <taxon>Candidatus Aschnera</taxon>
    </lineage>
</organism>
<keyword evidence="2" id="KW-0997">Cell inner membrane</keyword>
<protein>
    <recommendedName>
        <fullName evidence="2">Lipopolysaccharide assembly protein B</fullName>
    </recommendedName>
</protein>
<gene>
    <name evidence="2 4" type="primary">lapB</name>
    <name evidence="4" type="ORF">ACHINZ_5700</name>
</gene>
<evidence type="ECO:0000256" key="1">
    <source>
        <dbReference type="ARBA" id="ARBA00022723"/>
    </source>
</evidence>
<feature type="binding site" evidence="2">
    <location>
        <position position="361"/>
    </location>
    <ligand>
        <name>Fe cation</name>
        <dbReference type="ChEBI" id="CHEBI:24875"/>
    </ligand>
</feature>
<evidence type="ECO:0000256" key="2">
    <source>
        <dbReference type="HAMAP-Rule" id="MF_00994"/>
    </source>
</evidence>
<dbReference type="InterPro" id="IPR030865">
    <property type="entry name" value="LapB"/>
</dbReference>
<proteinExistence type="inferred from homology"/>
<dbReference type="EMBL" id="AP028961">
    <property type="protein sequence ID" value="BET44895.1"/>
    <property type="molecule type" value="Genomic_DNA"/>
</dbReference>
<dbReference type="GO" id="GO:0005506">
    <property type="term" value="F:iron ion binding"/>
    <property type="evidence" value="ECO:0007669"/>
    <property type="project" value="UniProtKB-UniRule"/>
</dbReference>
<dbReference type="Gene3D" id="1.25.40.10">
    <property type="entry name" value="Tetratricopeptide repeat domain"/>
    <property type="match status" value="1"/>
</dbReference>
<dbReference type="GO" id="GO:0046890">
    <property type="term" value="P:regulation of lipid biosynthetic process"/>
    <property type="evidence" value="ECO:0007669"/>
    <property type="project" value="UniProtKB-UniRule"/>
</dbReference>
<feature type="topological domain" description="Cytoplasmic" evidence="2">
    <location>
        <begin position="21"/>
        <end position="390"/>
    </location>
</feature>
<keyword evidence="2" id="KW-0472">Membrane</keyword>
<keyword evidence="1 2" id="KW-0479">Metal-binding</keyword>
<reference evidence="4" key="1">
    <citation type="journal article" date="2023" name="Front. Microbiol.">
        <title>Genome analysis of Candidatus Aschnera chinzeii, the bacterial endosymbiont of the blood-sucking bat fly Penicillidia jenynsii (Insecta: Diptera: Nycteribiidae).</title>
        <authorList>
            <person name="Koga R."/>
            <person name="Moriyama M."/>
            <person name="Nozaki T."/>
            <person name="Fukatsu T."/>
        </authorList>
    </citation>
    <scope>NUCLEOTIDE SEQUENCE</scope>
    <source>
        <strain evidence="4">Kw-01</strain>
    </source>
</reference>
<comment type="subcellular location">
    <subcellularLocation>
        <location evidence="2">Cell inner membrane</location>
        <topology evidence="2">Single-pass membrane protein</topology>
        <orientation evidence="2">Cytoplasmic side</orientation>
    </subcellularLocation>
</comment>
<keyword evidence="2" id="KW-0408">Iron</keyword>
<comment type="similarity">
    <text evidence="2">Belongs to the LapB family.</text>
</comment>
<keyword evidence="2" id="KW-1133">Transmembrane helix</keyword>
<keyword evidence="2" id="KW-1003">Cell membrane</keyword>
<comment type="function">
    <text evidence="2">Modulates cellular lipopolysaccharide (LPS) levels by regulating LpxC, which is involved in lipid A biosynthesis. May act by modulating the proteolytic activity of FtsH towards LpxC. May also coordinate assembly of proteins involved in LPS synthesis at the plasma membrane.</text>
</comment>
<name>A0AAT9G5E8_9ENTR</name>
<keyword evidence="2" id="KW-0812">Transmembrane</keyword>
<accession>A0AAT9G5E8</accession>
<feature type="domain" description="LapB rubredoxin metal binding" evidence="3">
    <location>
        <begin position="356"/>
        <end position="383"/>
    </location>
</feature>
<dbReference type="AlphaFoldDB" id="A0AAT9G5E8"/>
<sequence>MLELLFLLLPIAAACGWHMGRDSIQQNKKSINIKQLSDKYIAKFNSSTFNQHSNAVNLLFEVQQEDISTFDAQLILGNLFRSRGEIERAIHVHQTLFENSSLSFQQKLLAIQQLGSDYLSAGVYDRARNIFLQLIKEEEFKISALRSLLTIYQATSDWHKAIEIANQLVKMGNDELKEEIAHFYCELALLKFNDNDITSALLLLNKAARSDKNCARVSIIEAQINIARNKYKKAIFSLKKVFEQDKDLVGDTLSMLYECYYHLSCWKEWEIYLQQCVSNNCGANAELYLAEIIEKNQGIEQAQEFIKKQLISRPTMKLFHKLIDYYLIYTKENKTKETLILLHNMVGEQIRSKPDYRCRKCGFTTHALYWYCLSCRSWDTIKPIKGLDGQ</sequence>
<keyword evidence="2" id="KW-0802">TPR repeat</keyword>
<reference evidence="4" key="2">
    <citation type="submission" date="2023-10" db="EMBL/GenBank/DDBJ databases">
        <authorList>
            <person name="Koga R."/>
            <person name="Fukatsu T."/>
        </authorList>
    </citation>
    <scope>NUCLEOTIDE SEQUENCE</scope>
    <source>
        <strain evidence="4">Kw-01</strain>
    </source>
</reference>
<dbReference type="InterPro" id="IPR041166">
    <property type="entry name" value="Rubredoxin_2"/>
</dbReference>
<dbReference type="SUPFAM" id="SSF48452">
    <property type="entry name" value="TPR-like"/>
    <property type="match status" value="1"/>
</dbReference>
<dbReference type="InterPro" id="IPR011990">
    <property type="entry name" value="TPR-like_helical_dom_sf"/>
</dbReference>
<dbReference type="Pfam" id="PF18073">
    <property type="entry name" value="Zn_ribbon_LapB"/>
    <property type="match status" value="1"/>
</dbReference>
<feature type="binding site" evidence="2">
    <location>
        <position position="372"/>
    </location>
    <ligand>
        <name>Fe cation</name>
        <dbReference type="ChEBI" id="CHEBI:24875"/>
    </ligand>
</feature>
<dbReference type="HAMAP" id="MF_00994">
    <property type="entry name" value="LPS_assembly_LapB"/>
    <property type="match status" value="1"/>
</dbReference>